<feature type="compositionally biased region" description="Basic and acidic residues" evidence="1">
    <location>
        <begin position="358"/>
        <end position="373"/>
    </location>
</feature>
<dbReference type="GO" id="GO:0000786">
    <property type="term" value="C:nucleosome"/>
    <property type="evidence" value="ECO:0007669"/>
    <property type="project" value="InterPro"/>
</dbReference>
<evidence type="ECO:0000313" key="4">
    <source>
        <dbReference type="Proteomes" id="UP000225706"/>
    </source>
</evidence>
<evidence type="ECO:0000259" key="2">
    <source>
        <dbReference type="PROSITE" id="PS51504"/>
    </source>
</evidence>
<dbReference type="OrthoDB" id="7684689at2759"/>
<comment type="caution">
    <text evidence="3">The sequence shown here is derived from an EMBL/GenBank/DDBJ whole genome shotgun (WGS) entry which is preliminary data.</text>
</comment>
<gene>
    <name evidence="3" type="ORF">AWC38_SpisGene6750</name>
</gene>
<dbReference type="Gene3D" id="1.10.10.10">
    <property type="entry name" value="Winged helix-like DNA-binding domain superfamily/Winged helix DNA-binding domain"/>
    <property type="match status" value="1"/>
</dbReference>
<dbReference type="InterPro" id="IPR036388">
    <property type="entry name" value="WH-like_DNA-bd_sf"/>
</dbReference>
<dbReference type="GO" id="GO:0003677">
    <property type="term" value="F:DNA binding"/>
    <property type="evidence" value="ECO:0007669"/>
    <property type="project" value="InterPro"/>
</dbReference>
<sequence>MNPQALKTTAKKDKEKLGRVFSRIAVIPFSGIERKENMEDSLNLQVELKPLLDRAVYNICIILKLLKSFSNLRGDKIFKEALTMTGFMDGLDIRTQLNYVLLLFSTGKILEMLNSKDKYFPIVKKWLVDAVIPNHRQPVRIGGTPGEETTIESILDLQGNQEMIEEIANTAASNPDVEPEESVQLVTSQEVRGSGGNEAGLQAVDIDALEAEESTRHSNLDFPWDSNMSPTTRKRKRNYIPHVIEAVKMLQGKYNGASTKNIVKYLEEKLNDETNGVKNLPSPADGVIKSALRAALTSGLLVPCSGIGLNGSFISPMHTKGIRTTDVKDMKQPKKQKSVITKEAKLQTISSLASEVQERALPRNKPTKVESASKRQRNTKLHLPVGNFESKKEDQVETEENTTSLKTILKLSGKRNFTGSKIKRKKVIRRVKFRSPPKVIFITPCIKRRSKRKKAE</sequence>
<dbReference type="InterPro" id="IPR005818">
    <property type="entry name" value="Histone_H1/H5_H15"/>
</dbReference>
<evidence type="ECO:0000313" key="3">
    <source>
        <dbReference type="EMBL" id="PFX28479.1"/>
    </source>
</evidence>
<feature type="domain" description="H15" evidence="2">
    <location>
        <begin position="235"/>
        <end position="317"/>
    </location>
</feature>
<dbReference type="EMBL" id="LSMT01000082">
    <property type="protein sequence ID" value="PFX28479.1"/>
    <property type="molecule type" value="Genomic_DNA"/>
</dbReference>
<organism evidence="3 4">
    <name type="scientific">Stylophora pistillata</name>
    <name type="common">Smooth cauliflower coral</name>
    <dbReference type="NCBI Taxonomy" id="50429"/>
    <lineage>
        <taxon>Eukaryota</taxon>
        <taxon>Metazoa</taxon>
        <taxon>Cnidaria</taxon>
        <taxon>Anthozoa</taxon>
        <taxon>Hexacorallia</taxon>
        <taxon>Scleractinia</taxon>
        <taxon>Astrocoeniina</taxon>
        <taxon>Pocilloporidae</taxon>
        <taxon>Stylophora</taxon>
    </lineage>
</organism>
<proteinExistence type="predicted"/>
<dbReference type="PROSITE" id="PS51504">
    <property type="entry name" value="H15"/>
    <property type="match status" value="1"/>
</dbReference>
<dbReference type="Proteomes" id="UP000225706">
    <property type="component" value="Unassembled WGS sequence"/>
</dbReference>
<dbReference type="GO" id="GO:0006334">
    <property type="term" value="P:nucleosome assembly"/>
    <property type="evidence" value="ECO:0007669"/>
    <property type="project" value="InterPro"/>
</dbReference>
<accession>A0A2B4SH97</accession>
<dbReference type="Pfam" id="PF00538">
    <property type="entry name" value="Linker_histone"/>
    <property type="match status" value="1"/>
</dbReference>
<evidence type="ECO:0000256" key="1">
    <source>
        <dbReference type="SAM" id="MobiDB-lite"/>
    </source>
</evidence>
<protein>
    <recommendedName>
        <fullName evidence="2">H15 domain-containing protein</fullName>
    </recommendedName>
</protein>
<keyword evidence="4" id="KW-1185">Reference proteome</keyword>
<reference evidence="4" key="1">
    <citation type="journal article" date="2017" name="bioRxiv">
        <title>Comparative analysis of the genomes of Stylophora pistillata and Acropora digitifera provides evidence for extensive differences between species of corals.</title>
        <authorList>
            <person name="Voolstra C.R."/>
            <person name="Li Y."/>
            <person name="Liew Y.J."/>
            <person name="Baumgarten S."/>
            <person name="Zoccola D."/>
            <person name="Flot J.-F."/>
            <person name="Tambutte S."/>
            <person name="Allemand D."/>
            <person name="Aranda M."/>
        </authorList>
    </citation>
    <scope>NUCLEOTIDE SEQUENCE [LARGE SCALE GENOMIC DNA]</scope>
</reference>
<dbReference type="AlphaFoldDB" id="A0A2B4SH97"/>
<feature type="region of interest" description="Disordered" evidence="1">
    <location>
        <begin position="358"/>
        <end position="377"/>
    </location>
</feature>
<name>A0A2B4SH97_STYPI</name>